<gene>
    <name evidence="2" type="ORF">LY90DRAFT_669956</name>
</gene>
<dbReference type="AlphaFoldDB" id="A0A1Y2D5X8"/>
<evidence type="ECO:0000313" key="3">
    <source>
        <dbReference type="Proteomes" id="UP000193920"/>
    </source>
</evidence>
<organism evidence="2 3">
    <name type="scientific">Neocallimastix californiae</name>
    <dbReference type="NCBI Taxonomy" id="1754190"/>
    <lineage>
        <taxon>Eukaryota</taxon>
        <taxon>Fungi</taxon>
        <taxon>Fungi incertae sedis</taxon>
        <taxon>Chytridiomycota</taxon>
        <taxon>Chytridiomycota incertae sedis</taxon>
        <taxon>Neocallimastigomycetes</taxon>
        <taxon>Neocallimastigales</taxon>
        <taxon>Neocallimastigaceae</taxon>
        <taxon>Neocallimastix</taxon>
    </lineage>
</organism>
<feature type="transmembrane region" description="Helical" evidence="1">
    <location>
        <begin position="169"/>
        <end position="191"/>
    </location>
</feature>
<proteinExistence type="predicted"/>
<name>A0A1Y2D5X8_9FUNG</name>
<keyword evidence="1" id="KW-0812">Transmembrane</keyword>
<dbReference type="OrthoDB" id="10363193at2759"/>
<reference evidence="2 3" key="1">
    <citation type="submission" date="2016-08" db="EMBL/GenBank/DDBJ databases">
        <title>A Parts List for Fungal Cellulosomes Revealed by Comparative Genomics.</title>
        <authorList>
            <consortium name="DOE Joint Genome Institute"/>
            <person name="Haitjema C.H."/>
            <person name="Gilmore S.P."/>
            <person name="Henske J.K."/>
            <person name="Solomon K.V."/>
            <person name="De Groot R."/>
            <person name="Kuo A."/>
            <person name="Mondo S.J."/>
            <person name="Salamov A.A."/>
            <person name="Labutti K."/>
            <person name="Zhao Z."/>
            <person name="Chiniquy J."/>
            <person name="Barry K."/>
            <person name="Brewer H.M."/>
            <person name="Purvine S.O."/>
            <person name="Wright A.T."/>
            <person name="Boxma B."/>
            <person name="Van Alen T."/>
            <person name="Hackstein J.H."/>
            <person name="Baker S.E."/>
            <person name="Grigoriev I.V."/>
            <person name="O'Malley M.A."/>
        </authorList>
    </citation>
    <scope>NUCLEOTIDE SEQUENCE [LARGE SCALE GENOMIC DNA]</scope>
    <source>
        <strain evidence="2 3">G1</strain>
    </source>
</reference>
<dbReference type="Pfam" id="PF04525">
    <property type="entry name" value="LOR"/>
    <property type="match status" value="1"/>
</dbReference>
<dbReference type="EMBL" id="MCOG01000084">
    <property type="protein sequence ID" value="ORY54496.1"/>
    <property type="molecule type" value="Genomic_DNA"/>
</dbReference>
<evidence type="ECO:0000313" key="2">
    <source>
        <dbReference type="EMBL" id="ORY54496.1"/>
    </source>
</evidence>
<sequence length="210" mass="24431">MGYYKEQVKKEIEKVSPKEIAVISPDLIFKIPMVLFMEHHSITKPHFVFRGVDDKIYFIGNNSFSKTVICNSEDVPLINVRGSPDKFKIYLGDDKKKLIANTIPKNSFHANKMTLSYYNIVSESDEILDYNIDSAYRSAGLFIGKERDNSPMIFKIQRLKKGEHAKSEYALEMSAGVDNIFLVSLGVIFMLKYERYKQHMRHNHRRVVYH</sequence>
<keyword evidence="3" id="KW-1185">Reference proteome</keyword>
<comment type="caution">
    <text evidence="2">The sequence shown here is derived from an EMBL/GenBank/DDBJ whole genome shotgun (WGS) entry which is preliminary data.</text>
</comment>
<dbReference type="Gene3D" id="2.40.160.200">
    <property type="entry name" value="LURP1-related"/>
    <property type="match status" value="1"/>
</dbReference>
<dbReference type="Proteomes" id="UP000193920">
    <property type="component" value="Unassembled WGS sequence"/>
</dbReference>
<keyword evidence="1" id="KW-1133">Transmembrane helix</keyword>
<protein>
    <submittedName>
        <fullName evidence="2">Uncharacterized protein</fullName>
    </submittedName>
</protein>
<evidence type="ECO:0000256" key="1">
    <source>
        <dbReference type="SAM" id="Phobius"/>
    </source>
</evidence>
<dbReference type="InterPro" id="IPR007612">
    <property type="entry name" value="LOR"/>
</dbReference>
<accession>A0A1Y2D5X8</accession>
<keyword evidence="1" id="KW-0472">Membrane</keyword>
<dbReference type="InterPro" id="IPR038595">
    <property type="entry name" value="LOR_sf"/>
</dbReference>